<feature type="domain" description="Translocation and assembly module TamB C-terminal" evidence="6">
    <location>
        <begin position="913"/>
        <end position="1251"/>
    </location>
</feature>
<keyword evidence="3 5" id="KW-1133">Transmembrane helix</keyword>
<dbReference type="GO" id="GO:0005886">
    <property type="term" value="C:plasma membrane"/>
    <property type="evidence" value="ECO:0007669"/>
    <property type="project" value="InterPro"/>
</dbReference>
<feature type="transmembrane region" description="Helical" evidence="5">
    <location>
        <begin position="21"/>
        <end position="48"/>
    </location>
</feature>
<keyword evidence="4 5" id="KW-0472">Membrane</keyword>
<dbReference type="AlphaFoldDB" id="A0A7Y5EHA0"/>
<comment type="subcellular location">
    <subcellularLocation>
        <location evidence="1">Membrane</location>
        <topology evidence="1">Single-pass membrane protein</topology>
    </subcellularLocation>
</comment>
<evidence type="ECO:0000256" key="1">
    <source>
        <dbReference type="ARBA" id="ARBA00004167"/>
    </source>
</evidence>
<evidence type="ECO:0000256" key="4">
    <source>
        <dbReference type="ARBA" id="ARBA00023136"/>
    </source>
</evidence>
<evidence type="ECO:0000256" key="3">
    <source>
        <dbReference type="ARBA" id="ARBA00022989"/>
    </source>
</evidence>
<proteinExistence type="predicted"/>
<dbReference type="Proteomes" id="UP000523161">
    <property type="component" value="Unassembled WGS sequence"/>
</dbReference>
<reference evidence="7 8" key="1">
    <citation type="submission" date="2020-06" db="EMBL/GenBank/DDBJ databases">
        <title>Rheinheimera sp. nov., a marine bacterium isolated from coastal.</title>
        <authorList>
            <person name="Yu Q."/>
            <person name="Qi Y."/>
            <person name="Pu J."/>
        </authorList>
    </citation>
    <scope>NUCLEOTIDE SEQUENCE [LARGE SCALE GENOMIC DNA]</scope>
    <source>
        <strain evidence="7 8">YQF-2</strain>
    </source>
</reference>
<dbReference type="InterPro" id="IPR007452">
    <property type="entry name" value="TamB_C"/>
</dbReference>
<dbReference type="PANTHER" id="PTHR36985">
    <property type="entry name" value="TRANSLOCATION AND ASSEMBLY MODULE SUBUNIT TAMB"/>
    <property type="match status" value="1"/>
</dbReference>
<sequence length="1252" mass="135852">MSNQTAKHWLKRALKWLHWTLVLPCAALIAIVFTLLYTSAGLSFNLWLAQHVVSGFSVERSEGSLLGGNTLYGLRWQDDALTLTLDQSTLQINNGCFLRFTLCIEQLALQGMQLTIADSDNPLQADPPPPPASLWLPLAIDITQLQLNDATVEAGGTTLSWQQFSTAGTLWGNKIQLNQPHWQQVVLTLPQTTDAADVPFAYQVPQLQDISLPLSLFIDRFRLTDFTLQQGAEPEAHTLSELAFSLQLLPQQITLTQLDIRHPLATLYASARLEPVGNYPLKADIRLLLQDTALAGQRLRLTLDGDLSNLQLQAKASALLDAELSLWLNLLDSALPVNASLNATQLQWPLSGEAEVQLSQLQIAAGGSLEQLYFNAGLALSGNQLPASRVQLNGHSSLTAVTLENIVVNSLGGELSGQAELNWQQQLSWLGTAQLSDIQPGQFWPDYTGELNGNMQFNGRLTPQGGWQLALPELNLNGTLRDYKLKLDGSLSAADNSGQGDYTLETPGLTLRHAQNQIQLTGSLDKQWQLAMKVVIPTLAQSISGAQGDISADFNITGQRQTPKLTGTLEANALQWQDASLQQLTLDTNLSLNSERNLNTTLLLQASNAKYQQQSVDQLQLTLSGSELQHQLTLQLSGAEHNAAIELTGSLQANEYWQGTLLSARLDSLAGPWQLVDSTALNYRFANTQLTVQPHCWQQAPAELCAVKPLLLSAGQIALEFKLQQFALSALADFLPAQMALQGHVDAYVSANWQPGQQPQAQLKINGSSGDWRYLAEQPLTLSWQGWALDAALADDTLNGSLNWQFDSNSALQTEVSISDVQSDSRQLQGKLLLQQFSLAFLQPLLEQSSELAGMLNSDLRFGGDLSNPDINGKLALSGFKLAGKQAPVDVTDADIALRFNGQQATLQGLVNTSKGRIDLNGDAKWPQIDNWQASVKIKGDELSLQIPQARLQVAPDLTLTATPGLTSLSGTVQIPFARINIDSLPQTAVGLSDDLVLLDEALQPIPTEQQTAFALQTDVNVVLGRRVQLSAFGLQTRLSGSLRVRQQPKQQPTVNGDVSLQDGTFRAYGQDLLIRQGKMSFNGPADQPFLNVEAIRNPANMEDDVIAGIRVTGPADDPTVSIFSEPAKPQANALAYLLMGRDIGSDSGSAGSALTTSLIGMSISSTGALVGELGEAFGVRDLTLDTAGAGDNSQVTVSGYLSRDLQVKYGYGIFNAVGEFTLRYRLMRNLYLEAVNSLDNAVDLLYKFEFD</sequence>
<keyword evidence="2 5" id="KW-0812">Transmembrane</keyword>
<evidence type="ECO:0000256" key="5">
    <source>
        <dbReference type="SAM" id="Phobius"/>
    </source>
</evidence>
<keyword evidence="8" id="KW-1185">Reference proteome</keyword>
<accession>A0A7Y5EHA0</accession>
<dbReference type="EMBL" id="JABSOD010000002">
    <property type="protein sequence ID" value="NRQ41537.1"/>
    <property type="molecule type" value="Genomic_DNA"/>
</dbReference>
<evidence type="ECO:0000313" key="7">
    <source>
        <dbReference type="EMBL" id="NRQ41537.1"/>
    </source>
</evidence>
<dbReference type="GO" id="GO:0009306">
    <property type="term" value="P:protein secretion"/>
    <property type="evidence" value="ECO:0007669"/>
    <property type="project" value="InterPro"/>
</dbReference>
<evidence type="ECO:0000313" key="8">
    <source>
        <dbReference type="Proteomes" id="UP000523161"/>
    </source>
</evidence>
<gene>
    <name evidence="7" type="ORF">HRH59_02965</name>
</gene>
<dbReference type="PANTHER" id="PTHR36985:SF1">
    <property type="entry name" value="TRANSLOCATION AND ASSEMBLY MODULE SUBUNIT TAMB"/>
    <property type="match status" value="1"/>
</dbReference>
<dbReference type="GO" id="GO:0097347">
    <property type="term" value="C:TAM protein secretion complex"/>
    <property type="evidence" value="ECO:0007669"/>
    <property type="project" value="TreeGrafter"/>
</dbReference>
<protein>
    <submittedName>
        <fullName evidence="7">Translocation/assembly module TamB</fullName>
    </submittedName>
</protein>
<name>A0A7Y5EHA0_9GAMM</name>
<comment type="caution">
    <text evidence="7">The sequence shown here is derived from an EMBL/GenBank/DDBJ whole genome shotgun (WGS) entry which is preliminary data.</text>
</comment>
<evidence type="ECO:0000259" key="6">
    <source>
        <dbReference type="Pfam" id="PF04357"/>
    </source>
</evidence>
<dbReference type="RefSeq" id="WP_173499778.1">
    <property type="nucleotide sequence ID" value="NZ_JABSOD010000002.1"/>
</dbReference>
<evidence type="ECO:0000256" key="2">
    <source>
        <dbReference type="ARBA" id="ARBA00022692"/>
    </source>
</evidence>
<organism evidence="7 8">
    <name type="scientific">Rheinheimera lutimaris</name>
    <dbReference type="NCBI Taxonomy" id="2740584"/>
    <lineage>
        <taxon>Bacteria</taxon>
        <taxon>Pseudomonadati</taxon>
        <taxon>Pseudomonadota</taxon>
        <taxon>Gammaproteobacteria</taxon>
        <taxon>Chromatiales</taxon>
        <taxon>Chromatiaceae</taxon>
        <taxon>Rheinheimera</taxon>
    </lineage>
</organism>
<dbReference type="Pfam" id="PF04357">
    <property type="entry name" value="TamB"/>
    <property type="match status" value="1"/>
</dbReference>